<feature type="transmembrane region" description="Helical" evidence="2">
    <location>
        <begin position="6"/>
        <end position="31"/>
    </location>
</feature>
<keyword evidence="2" id="KW-1133">Transmembrane helix</keyword>
<dbReference type="EMBL" id="LC738883">
    <property type="protein sequence ID" value="BDT63331.1"/>
    <property type="molecule type" value="Genomic_DNA"/>
</dbReference>
<organism evidence="3">
    <name type="scientific">Armadillidium vulgare clopovirus</name>
    <dbReference type="NCBI Taxonomy" id="2984284"/>
    <lineage>
        <taxon>Viruses</taxon>
        <taxon>Viruses incertae sedis</taxon>
        <taxon>Naldaviricetes</taxon>
        <taxon>Nimaviridae</taxon>
    </lineage>
</organism>
<evidence type="ECO:0000313" key="3">
    <source>
        <dbReference type="EMBL" id="BDT63331.1"/>
    </source>
</evidence>
<keyword evidence="2" id="KW-0812">Transmembrane</keyword>
<accession>A0A9C7F8I9</accession>
<name>A0A9C7F8I9_9VIRU</name>
<proteinExistence type="predicted"/>
<feature type="region of interest" description="Disordered" evidence="1">
    <location>
        <begin position="483"/>
        <end position="503"/>
    </location>
</feature>
<feature type="compositionally biased region" description="Basic residues" evidence="1">
    <location>
        <begin position="118"/>
        <end position="127"/>
    </location>
</feature>
<feature type="region of interest" description="Disordered" evidence="1">
    <location>
        <begin position="579"/>
        <end position="599"/>
    </location>
</feature>
<feature type="region of interest" description="Disordered" evidence="1">
    <location>
        <begin position="114"/>
        <end position="137"/>
    </location>
</feature>
<reference evidence="3" key="1">
    <citation type="submission" date="2022-10" db="EMBL/GenBank/DDBJ databases">
        <title>Genome sequences of endogenous nimaviruses in decapod crustaceans.</title>
        <authorList>
            <person name="Kawato S."/>
            <person name="Nozaki R."/>
            <person name="Kondo H."/>
            <person name="Hirono I."/>
        </authorList>
    </citation>
    <scope>NUCLEOTIDE SEQUENCE</scope>
    <source>
        <strain evidence="3">TUMSAT20210906</strain>
    </source>
</reference>
<protein>
    <submittedName>
        <fullName evidence="3">Wsv035-like protein</fullName>
    </submittedName>
</protein>
<evidence type="ECO:0000256" key="2">
    <source>
        <dbReference type="SAM" id="Phobius"/>
    </source>
</evidence>
<sequence length="986" mass="112845">MNFTNLFFYFILSFSVVLFFIFINCFVSIITERNPIILYDKTKEKVKNSKRLQPLKLKRAVNKILKLKNASNVTIARHHPNYTFLMKDGNPFNFPRNVRTIGLEITKNFIKEKEKEKGKKKKNKKKEKMLSSSSPLTHKNEDKMEKLLILRNYILSNKNNNIIIINNNADLSRGDGGNSDDIMDDFDGDDDDGDDPFSKFKRKRASRCTKKPIEISLKSADDSDCVLFCKSKRAFLINNVNGIFNNTLLDDKKKYCFVSNNNNNNSNVSTPPPFPKRDKKGVRCSTVAGLLVFDGVSKWKCHCRYPNYFSGSRCTTNVACRFDPHKFRRNPVWKYDNYLVDGGNNNNNDREQQQQPILTHEDLRNAQFLQKLDKASVSEYIDMINDPNYFLNNMLFCKCSGLDVHGNRMLDIRRENLPSIYHMNPGGKCFINPCKLTRIDDTQVTYNINDYTCHPNHRQNYNALLGDESTPFAGSAPLIGLRPKANNNNNNKMVPLPTSNSVKKHKTTIHHDNGGDHNFSYLPYSWISNLRNTATSIISPIVLPPNQNHTNTTRAVLYFPVDQINFPLEMNAAMLSDNGSSNSISGNDNSALSDIDNSSSSSRHAPIIRAPSIYELFGDTLPSPTFGSLPSQTAFYVHPVENVLGNYQPQNPIDFDLLINQALENSRLISGNVIGGHETLMHTLFNDFYEKGASSDNPKIKNMLRLFEKTRLLNENTAVMTSTRISKATLVSSNNQKNTKNPFFRNRSILCLDQKISNEEESKTIIPEYSSFLGTAAFFRRYRTYASLAGLKDVEKSFNTFHLKNTNSKKGNFNQLVAPTSLYHWNLEENDTYSEVVNKIANRIRIKVAADARKGKEEEKEEKKSICKLTRAKRIDDVEHNQLVDFWFDESESSRSLEMGLAYKYSLKDIDLANLKMRPVILHNTLINPRPNINDSEEMENSSTDYLYRCTQNILSSMWWHNIFDVDRFKLSYHLTDEDPPPPAES</sequence>
<keyword evidence="2" id="KW-0472">Membrane</keyword>
<evidence type="ECO:0000256" key="1">
    <source>
        <dbReference type="SAM" id="MobiDB-lite"/>
    </source>
</evidence>